<dbReference type="EMBL" id="FOTY01000003">
    <property type="protein sequence ID" value="SFL67121.1"/>
    <property type="molecule type" value="Genomic_DNA"/>
</dbReference>
<proteinExistence type="predicted"/>
<dbReference type="InterPro" id="IPR002810">
    <property type="entry name" value="NfeD-like_C"/>
</dbReference>
<evidence type="ECO:0000256" key="5">
    <source>
        <dbReference type="SAM" id="Phobius"/>
    </source>
</evidence>
<feature type="transmembrane region" description="Helical" evidence="5">
    <location>
        <begin position="55"/>
        <end position="72"/>
    </location>
</feature>
<evidence type="ECO:0000256" key="2">
    <source>
        <dbReference type="ARBA" id="ARBA00022692"/>
    </source>
</evidence>
<dbReference type="PANTHER" id="PTHR33507">
    <property type="entry name" value="INNER MEMBRANE PROTEIN YBBJ"/>
    <property type="match status" value="1"/>
</dbReference>
<feature type="transmembrane region" description="Helical" evidence="5">
    <location>
        <begin position="101"/>
        <end position="123"/>
    </location>
</feature>
<evidence type="ECO:0000313" key="8">
    <source>
        <dbReference type="Proteomes" id="UP000199668"/>
    </source>
</evidence>
<evidence type="ECO:0000256" key="3">
    <source>
        <dbReference type="ARBA" id="ARBA00022989"/>
    </source>
</evidence>
<dbReference type="SUPFAM" id="SSF141322">
    <property type="entry name" value="NfeD domain-like"/>
    <property type="match status" value="1"/>
</dbReference>
<evidence type="ECO:0000256" key="1">
    <source>
        <dbReference type="ARBA" id="ARBA00004141"/>
    </source>
</evidence>
<dbReference type="Gene3D" id="2.40.50.140">
    <property type="entry name" value="Nucleic acid-binding proteins"/>
    <property type="match status" value="1"/>
</dbReference>
<keyword evidence="8" id="KW-1185">Reference proteome</keyword>
<comment type="subcellular location">
    <subcellularLocation>
        <location evidence="1">Membrane</location>
        <topology evidence="1">Multi-pass membrane protein</topology>
    </subcellularLocation>
</comment>
<dbReference type="Proteomes" id="UP000199668">
    <property type="component" value="Unassembled WGS sequence"/>
</dbReference>
<sequence>MDWMQFPSIGFLVVFLGTLFLMGEMLVKAKGLFAILGVAFMSLFFTFHIDGGGSMWIIILYLLGVALIILDGKVISDGTIALFGALLMGLGLAVPTPSITYGILVVFGYIAGLFSSGLFLKVFSSRNLWSKITLKDQLGSEQGYNSMNDSYRELEGKPAKTLTPFRPTGTIIVEGRHYSATSGDQWLDADEAVTVAEVDGTKILVRRREEYERDSE</sequence>
<feature type="transmembrane region" description="Helical" evidence="5">
    <location>
        <begin position="31"/>
        <end position="49"/>
    </location>
</feature>
<feature type="domain" description="NfeD-like C-terminal" evidence="6">
    <location>
        <begin position="153"/>
        <end position="207"/>
    </location>
</feature>
<evidence type="ECO:0000259" key="6">
    <source>
        <dbReference type="Pfam" id="PF01957"/>
    </source>
</evidence>
<evidence type="ECO:0000313" key="7">
    <source>
        <dbReference type="EMBL" id="SFL67121.1"/>
    </source>
</evidence>
<feature type="transmembrane region" description="Helical" evidence="5">
    <location>
        <begin position="6"/>
        <end position="24"/>
    </location>
</feature>
<feature type="transmembrane region" description="Helical" evidence="5">
    <location>
        <begin position="79"/>
        <end position="95"/>
    </location>
</feature>
<name>A0A1I4JLH9_9BACI</name>
<dbReference type="InterPro" id="IPR012340">
    <property type="entry name" value="NA-bd_OB-fold"/>
</dbReference>
<keyword evidence="4 5" id="KW-0472">Membrane</keyword>
<keyword evidence="3 5" id="KW-1133">Transmembrane helix</keyword>
<gene>
    <name evidence="7" type="ORF">SAMN04488054_103216</name>
</gene>
<keyword evidence="2 5" id="KW-0812">Transmembrane</keyword>
<dbReference type="RefSeq" id="WP_090925771.1">
    <property type="nucleotide sequence ID" value="NZ_FOTY01000003.1"/>
</dbReference>
<dbReference type="InterPro" id="IPR052165">
    <property type="entry name" value="Membrane_assoc_protease"/>
</dbReference>
<dbReference type="OrthoDB" id="9806253at2"/>
<reference evidence="7 8" key="1">
    <citation type="submission" date="2016-10" db="EMBL/GenBank/DDBJ databases">
        <authorList>
            <person name="de Groot N.N."/>
        </authorList>
    </citation>
    <scope>NUCLEOTIDE SEQUENCE [LARGE SCALE GENOMIC DNA]</scope>
    <source>
        <strain evidence="7 8">CGMCC 1.6134</strain>
    </source>
</reference>
<organism evidence="7 8">
    <name type="scientific">Salibacterium qingdaonense</name>
    <dbReference type="NCBI Taxonomy" id="266892"/>
    <lineage>
        <taxon>Bacteria</taxon>
        <taxon>Bacillati</taxon>
        <taxon>Bacillota</taxon>
        <taxon>Bacilli</taxon>
        <taxon>Bacillales</taxon>
        <taxon>Bacillaceae</taxon>
    </lineage>
</organism>
<dbReference type="PANTHER" id="PTHR33507:SF3">
    <property type="entry name" value="INNER MEMBRANE PROTEIN YBBJ"/>
    <property type="match status" value="1"/>
</dbReference>
<dbReference type="GO" id="GO:0005886">
    <property type="term" value="C:plasma membrane"/>
    <property type="evidence" value="ECO:0007669"/>
    <property type="project" value="TreeGrafter"/>
</dbReference>
<evidence type="ECO:0000256" key="4">
    <source>
        <dbReference type="ARBA" id="ARBA00023136"/>
    </source>
</evidence>
<accession>A0A1I4JLH9</accession>
<dbReference type="STRING" id="266892.SAMN04488054_103216"/>
<dbReference type="AlphaFoldDB" id="A0A1I4JLH9"/>
<dbReference type="Pfam" id="PF01957">
    <property type="entry name" value="NfeD"/>
    <property type="match status" value="1"/>
</dbReference>
<protein>
    <submittedName>
        <fullName evidence="7">NfeD-like C-terminal, partner-binding</fullName>
    </submittedName>
</protein>